<name>A0A212TKI9_9BACT</name>
<dbReference type="RefSeq" id="WP_088842817.1">
    <property type="nucleotide sequence ID" value="NZ_FYEW01000001.1"/>
</dbReference>
<evidence type="ECO:0000313" key="2">
    <source>
        <dbReference type="EMBL" id="SNC66361.1"/>
    </source>
</evidence>
<sequence>MKQSAFLPRLGAYFVGLPVLLVIYLFSRSIITMQVMMPLFAAALFAAIWGQAKIRKSYPQDFKLREEWMAFGIFVVVVIGAAIIMLR</sequence>
<organism evidence="2 3">
    <name type="scientific">Hymenobacter gelipurpurascens</name>
    <dbReference type="NCBI Taxonomy" id="89968"/>
    <lineage>
        <taxon>Bacteria</taxon>
        <taxon>Pseudomonadati</taxon>
        <taxon>Bacteroidota</taxon>
        <taxon>Cytophagia</taxon>
        <taxon>Cytophagales</taxon>
        <taxon>Hymenobacteraceae</taxon>
        <taxon>Hymenobacter</taxon>
    </lineage>
</organism>
<keyword evidence="3" id="KW-1185">Reference proteome</keyword>
<dbReference type="OrthoDB" id="887021at2"/>
<dbReference type="AlphaFoldDB" id="A0A212TKI9"/>
<reference evidence="3" key="1">
    <citation type="submission" date="2017-06" db="EMBL/GenBank/DDBJ databases">
        <authorList>
            <person name="Varghese N."/>
            <person name="Submissions S."/>
        </authorList>
    </citation>
    <scope>NUCLEOTIDE SEQUENCE [LARGE SCALE GENOMIC DNA]</scope>
    <source>
        <strain evidence="3">DSM 11116</strain>
    </source>
</reference>
<dbReference type="Proteomes" id="UP000198131">
    <property type="component" value="Unassembled WGS sequence"/>
</dbReference>
<protein>
    <submittedName>
        <fullName evidence="2">Uncharacterized protein</fullName>
    </submittedName>
</protein>
<keyword evidence="1" id="KW-1133">Transmembrane helix</keyword>
<dbReference type="EMBL" id="FYEW01000001">
    <property type="protein sequence ID" value="SNC66361.1"/>
    <property type="molecule type" value="Genomic_DNA"/>
</dbReference>
<proteinExistence type="predicted"/>
<feature type="transmembrane region" description="Helical" evidence="1">
    <location>
        <begin position="6"/>
        <end position="26"/>
    </location>
</feature>
<keyword evidence="1" id="KW-0812">Transmembrane</keyword>
<accession>A0A212TKI9</accession>
<evidence type="ECO:0000313" key="3">
    <source>
        <dbReference type="Proteomes" id="UP000198131"/>
    </source>
</evidence>
<feature type="transmembrane region" description="Helical" evidence="1">
    <location>
        <begin position="33"/>
        <end position="52"/>
    </location>
</feature>
<keyword evidence="1" id="KW-0472">Membrane</keyword>
<gene>
    <name evidence="2" type="ORF">SAMN06265337_1585</name>
</gene>
<feature type="transmembrane region" description="Helical" evidence="1">
    <location>
        <begin position="68"/>
        <end position="86"/>
    </location>
</feature>
<evidence type="ECO:0000256" key="1">
    <source>
        <dbReference type="SAM" id="Phobius"/>
    </source>
</evidence>